<evidence type="ECO:0000256" key="3">
    <source>
        <dbReference type="ARBA" id="ARBA00022553"/>
    </source>
</evidence>
<dbReference type="InterPro" id="IPR049552">
    <property type="entry name" value="PKS_DH_N"/>
</dbReference>
<dbReference type="GO" id="GO:0004315">
    <property type="term" value="F:3-oxoacyl-[acyl-carrier-protein] synthase activity"/>
    <property type="evidence" value="ECO:0007669"/>
    <property type="project" value="InterPro"/>
</dbReference>
<dbReference type="Pfam" id="PF00550">
    <property type="entry name" value="PP-binding"/>
    <property type="match status" value="1"/>
</dbReference>
<evidence type="ECO:0000259" key="8">
    <source>
        <dbReference type="PROSITE" id="PS50075"/>
    </source>
</evidence>
<dbReference type="SMART" id="SM00827">
    <property type="entry name" value="PKS_AT"/>
    <property type="match status" value="1"/>
</dbReference>
<dbReference type="InterPro" id="IPR032088">
    <property type="entry name" value="SAT"/>
</dbReference>
<dbReference type="STRING" id="77044.A0A1S7UMH6"/>
<dbReference type="InterPro" id="IPR041068">
    <property type="entry name" value="HTH_51"/>
</dbReference>
<dbReference type="InterPro" id="IPR029063">
    <property type="entry name" value="SAM-dependent_MTases_sf"/>
</dbReference>
<dbReference type="GO" id="GO:0032259">
    <property type="term" value="P:methylation"/>
    <property type="evidence" value="ECO:0007669"/>
    <property type="project" value="UniProtKB-KW"/>
</dbReference>
<dbReference type="Gene3D" id="3.40.47.10">
    <property type="match status" value="1"/>
</dbReference>
<dbReference type="InterPro" id="IPR018201">
    <property type="entry name" value="Ketoacyl_synth_AS"/>
</dbReference>
<dbReference type="SUPFAM" id="SSF52151">
    <property type="entry name" value="FabD/lysophospholipase-like"/>
    <property type="match status" value="1"/>
</dbReference>
<dbReference type="InterPro" id="IPR016039">
    <property type="entry name" value="Thiolase-like"/>
</dbReference>
<dbReference type="Pfam" id="PF00698">
    <property type="entry name" value="Acyl_transf_1"/>
    <property type="match status" value="1"/>
</dbReference>
<dbReference type="InterPro" id="IPR050091">
    <property type="entry name" value="PKS_NRPS_Biosynth_Enz"/>
</dbReference>
<sequence>MAELRLSKSNYLLFGPVVTSWTFEGLRELQTSLQDNTSLEFLQRALIGLTSLLLSLERKLSSSSVSKLEHLQELADFASGGSVPDVSALSNVHLAPLTVVYQAIEFLRLTGLLESSEASWCLPKLQGVQGFCLGFLSAAAVASSNKKEEFEQNFSASIRLAACIGAVIEADLQSHTDGVKSLSIRWKADMAKIQADSCLDIFTDAFISCVTDEKSVTVTISGENVAEYADRLSQIGVTAKEIGLNGAYHSKRHTETAETIISMAKDQQDLGLWYEGGLIYPLRSNANAQVIKSEPLHEVALRTILCNQAHWYEVIRDSLDPLQGVTTNPLPIGKGSFIPRVIATRKNVSLPPQTAAAQSPEPVDCWTDEIAIVGMSCRYPSADSPSEFWDLLCGGKTGIGKISPVRFNQADCRDRVKNLQYWGNFLDDDVVSSFDHKFFGLSGREAKSMDPQQRIALQVAYEALESSGYYRTSSRPEDVGCYLGVLSVDYEDNVESEDATAFSALGTLRAFVSGRLSHQLGLTGPSVTVDTACSSAAVAIHTACQSLLAKDCSMALAGGVNVITSPSMFQNLAGASFLSPTGASKAFDASANGYCRGEGAGILVLKRLSTALADGDLVLGVIAGSAVNQGSNSSAIQVPHSGSQHKLYRQALARGSVNATDVTYVEAHGTGTQVGDPIEYESVKMTFEDSATQNELYLGSVKDNVGHTESASGVAGLIKCLLMMEHGVIPKQAGFSRLNPKINPLKRIVIPQKNVEWQWPRTALVANYGAAGSNAAVVVRQLGSQPDHEAAGRAYPLLLSAKSEESLFSYVKALKKWLRENKGSLGNVAFNISRRQNTDFHHRIAIVASSNEDLANKLETLAPSSSQALPSGKRSVVLCFGGQSGRTVTLSKDLYESSRVLKTYMDKCDATCRSLGLSSIFPGVFQDTPVDDVVALHCMLFSVQYSTAMAWIDSGVEADTLLGHSFGQLTALAVAGSISLEDGLKLISGRARLLQGDCISDRGQMVSLECDSKDLQSVVEAVNSKTDRHVEVACYNGPNSFVVGGDTLSAKTLQEECAALGVKPRALENTHAYHTHIVDGIIPELKKLAESMSIRQPNIRVETCSEDDTWSTITAELITSHSRQPVYFNDAVQRIHQRSKSAIWLEAGSGSFIVPMSRRAMPASARADNVFVPLNLSSEAATANLAEAICELWKAGSSAQLWQFHKCQQGDWRYMSVPHYQFEKTRHWIEYKPSARGAKPFETTEVVRPGSSLLTLSSGSLNVGSALFEVNTSHFIFQLALNGHSVGGQSICPASAYIEIATAAIQPVLGGKARQWLPRIQDLFVGKPLKSSSSHPLNVAMVKKHDRTWAFRIFSGDSTSSGIVHAGGLIRLVPTQDPITEERLRLIKRLTGHTAVGHFDNAHVSSVSGPMVYELLSSIVDYAPYYRGVHSIAGSDHNAFGTVSLSQNSFLKTSTLACNSMALENFLLVPAIQLNCLSQTRSERGIFTCVHIEEIVFSEAFLSEQKDDQSWAVYSKHEIGDKNSFVADIFVYDAQSQDVAIVIMGAAFQSTLHLHKASKITPVVAKQATFNSIDLSRDLNEVYSDEESPLETVVDEQEQAMRPMTPKSQTLGKLQDLLADVMEIPLSEILPASTFDEIGIDSLMVTEVIAEVNKRFNTTIGAAEFHEFSDVRSLSVFIDGGGSSEDPLSPKTDISATATATATSASASAVSVAAAKPSTTAPPIPFAEICQAKFLVHRSIARQVEETGLAGFFRDVYPLQTELVVAYIVEAFASLGASPASLGAGERARPFAFAPQHARLVAELYDILTEYGIFSSSSSSAPEEGIVRVRTAKPTPADPASALHERLLGGFPAHASETRLLRCTGPRLGDCLSGAADPIALLFRDAGSRALWERVYTDSPIFRAGTLLFAEYLVSVVLAAADADPDPGREIRILELGAGTGGTTGHLVERLAATGRRFAYTFTDLSPSLVAAARRRFGARYPSMRFEVVDMEKEPSPAGGGDDENRLCGAFDVVFGASCVHATRDLVASATNIRRMLRPSGVLCLLELTRNLPWFSLVFGLLEGWWLFDDGREHVLVPETHWRRELRRAGFRFVDWSSSHHRESEIYRVIVASPADALEGYEPTLVEA</sequence>
<proteinExistence type="predicted"/>
<dbReference type="InterPro" id="IPR014031">
    <property type="entry name" value="Ketoacyl_synth_C"/>
</dbReference>
<feature type="region of interest" description="C-terminal hotdog fold" evidence="7">
    <location>
        <begin position="1404"/>
        <end position="1557"/>
    </location>
</feature>
<dbReference type="InterPro" id="IPR020841">
    <property type="entry name" value="PKS_Beta-ketoAc_synthase_dom"/>
</dbReference>
<dbReference type="PANTHER" id="PTHR43775:SF21">
    <property type="entry name" value="NON-REDUCING POLYKETIDE SYNTHASE AUSA-RELATED"/>
    <property type="match status" value="1"/>
</dbReference>
<dbReference type="PROSITE" id="PS50075">
    <property type="entry name" value="CARRIER"/>
    <property type="match status" value="1"/>
</dbReference>
<dbReference type="SMART" id="SM00825">
    <property type="entry name" value="PKS_KS"/>
    <property type="match status" value="1"/>
</dbReference>
<dbReference type="PROSITE" id="PS00012">
    <property type="entry name" value="PHOSPHOPANTETHEINE"/>
    <property type="match status" value="1"/>
</dbReference>
<accession>A0A1S7UMH6</accession>
<evidence type="ECO:0000313" key="11">
    <source>
        <dbReference type="EMBL" id="GAP84541.2"/>
    </source>
</evidence>
<dbReference type="EMBL" id="DF977456">
    <property type="protein sequence ID" value="GAP84541.2"/>
    <property type="molecule type" value="Genomic_DNA"/>
</dbReference>
<dbReference type="Gene3D" id="3.30.70.3290">
    <property type="match status" value="1"/>
</dbReference>
<dbReference type="OMA" id="KDNIGHT"/>
<dbReference type="Proteomes" id="UP000054516">
    <property type="component" value="Unassembled WGS sequence"/>
</dbReference>
<feature type="region of interest" description="N-terminal hotdog fold" evidence="7">
    <location>
        <begin position="1251"/>
        <end position="1377"/>
    </location>
</feature>
<keyword evidence="4" id="KW-0489">Methyltransferase</keyword>
<dbReference type="PANTHER" id="PTHR43775">
    <property type="entry name" value="FATTY ACID SYNTHASE"/>
    <property type="match status" value="1"/>
</dbReference>
<feature type="domain" description="Ketosynthase family 3 (KS3)" evidence="9">
    <location>
        <begin position="367"/>
        <end position="781"/>
    </location>
</feature>
<feature type="domain" description="Carrier" evidence="8">
    <location>
        <begin position="1605"/>
        <end position="1682"/>
    </location>
</feature>
<dbReference type="SMART" id="SM00823">
    <property type="entry name" value="PKS_PP"/>
    <property type="match status" value="1"/>
</dbReference>
<evidence type="ECO:0000256" key="1">
    <source>
        <dbReference type="ARBA" id="ARBA00005179"/>
    </source>
</evidence>
<keyword evidence="5" id="KW-0808">Transferase</keyword>
<evidence type="ECO:0000256" key="5">
    <source>
        <dbReference type="ARBA" id="ARBA00022679"/>
    </source>
</evidence>
<dbReference type="SMART" id="SM01294">
    <property type="entry name" value="PKS_PP_betabranch"/>
    <property type="match status" value="1"/>
</dbReference>
<keyword evidence="2" id="KW-0596">Phosphopantetheine</keyword>
<dbReference type="Pfam" id="PF21089">
    <property type="entry name" value="PKS_DH_N"/>
    <property type="match status" value="1"/>
</dbReference>
<keyword evidence="12" id="KW-1185">Reference proteome</keyword>
<dbReference type="SUPFAM" id="SSF47336">
    <property type="entry name" value="ACP-like"/>
    <property type="match status" value="1"/>
</dbReference>
<dbReference type="InterPro" id="IPR042104">
    <property type="entry name" value="PKS_dehydratase_sf"/>
</dbReference>
<dbReference type="PROSITE" id="PS52019">
    <property type="entry name" value="PKS_MFAS_DH"/>
    <property type="match status" value="1"/>
</dbReference>
<dbReference type="InterPro" id="IPR016035">
    <property type="entry name" value="Acyl_Trfase/lysoPLipase"/>
</dbReference>
<dbReference type="InterPro" id="IPR009081">
    <property type="entry name" value="PP-bd_ACP"/>
</dbReference>
<dbReference type="SUPFAM" id="SSF53335">
    <property type="entry name" value="S-adenosyl-L-methionine-dependent methyltransferases"/>
    <property type="match status" value="1"/>
</dbReference>
<keyword evidence="3" id="KW-0597">Phosphoprotein</keyword>
<dbReference type="Pfam" id="PF08242">
    <property type="entry name" value="Methyltransf_12"/>
    <property type="match status" value="1"/>
</dbReference>
<dbReference type="GO" id="GO:0004312">
    <property type="term" value="F:fatty acid synthase activity"/>
    <property type="evidence" value="ECO:0007669"/>
    <property type="project" value="TreeGrafter"/>
</dbReference>
<evidence type="ECO:0000259" key="10">
    <source>
        <dbReference type="PROSITE" id="PS52019"/>
    </source>
</evidence>
<feature type="domain" description="PKS/mFAS DH" evidence="10">
    <location>
        <begin position="1251"/>
        <end position="1557"/>
    </location>
</feature>
<dbReference type="SUPFAM" id="SSF53901">
    <property type="entry name" value="Thiolase-like"/>
    <property type="match status" value="1"/>
</dbReference>
<evidence type="ECO:0000256" key="7">
    <source>
        <dbReference type="PROSITE-ProRule" id="PRU01363"/>
    </source>
</evidence>
<organism evidence="11">
    <name type="scientific">Rosellinia necatrix</name>
    <name type="common">White root-rot fungus</name>
    <dbReference type="NCBI Taxonomy" id="77044"/>
    <lineage>
        <taxon>Eukaryota</taxon>
        <taxon>Fungi</taxon>
        <taxon>Dikarya</taxon>
        <taxon>Ascomycota</taxon>
        <taxon>Pezizomycotina</taxon>
        <taxon>Sordariomycetes</taxon>
        <taxon>Xylariomycetidae</taxon>
        <taxon>Xylariales</taxon>
        <taxon>Xylariaceae</taxon>
        <taxon>Rosellinia</taxon>
    </lineage>
</organism>
<reference evidence="11" key="1">
    <citation type="submission" date="2016-03" db="EMBL/GenBank/DDBJ databases">
        <title>Draft genome sequence of Rosellinia necatrix.</title>
        <authorList>
            <person name="Kanematsu S."/>
        </authorList>
    </citation>
    <scope>NUCLEOTIDE SEQUENCE [LARGE SCALE GENOMIC DNA]</scope>
    <source>
        <strain evidence="11">W97</strain>
    </source>
</reference>
<dbReference type="PROSITE" id="PS00606">
    <property type="entry name" value="KS3_1"/>
    <property type="match status" value="1"/>
</dbReference>
<dbReference type="Pfam" id="PF22621">
    <property type="entry name" value="CurL-like_PKS_C"/>
    <property type="match status" value="1"/>
</dbReference>
<dbReference type="InterPro" id="IPR016036">
    <property type="entry name" value="Malonyl_transacylase_ACP-bd"/>
</dbReference>
<dbReference type="InterPro" id="IPR006162">
    <property type="entry name" value="Ppantetheine_attach_site"/>
</dbReference>
<dbReference type="InterPro" id="IPR014043">
    <property type="entry name" value="Acyl_transferase_dom"/>
</dbReference>
<protein>
    <submittedName>
        <fullName evidence="11">Putative beta-ketoacyl synthase</fullName>
    </submittedName>
</protein>
<dbReference type="Pfam" id="PF02801">
    <property type="entry name" value="Ketoacyl-synt_C"/>
    <property type="match status" value="1"/>
</dbReference>
<evidence type="ECO:0000256" key="2">
    <source>
        <dbReference type="ARBA" id="ARBA00022450"/>
    </source>
</evidence>
<evidence type="ECO:0000313" key="12">
    <source>
        <dbReference type="Proteomes" id="UP000054516"/>
    </source>
</evidence>
<evidence type="ECO:0000259" key="9">
    <source>
        <dbReference type="PROSITE" id="PS52004"/>
    </source>
</evidence>
<comment type="pathway">
    <text evidence="1">Secondary metabolite biosynthesis.</text>
</comment>
<dbReference type="GO" id="GO:0031177">
    <property type="term" value="F:phosphopantetheine binding"/>
    <property type="evidence" value="ECO:0007669"/>
    <property type="project" value="InterPro"/>
</dbReference>
<dbReference type="GO" id="GO:0008168">
    <property type="term" value="F:methyltransferase activity"/>
    <property type="evidence" value="ECO:0007669"/>
    <property type="project" value="UniProtKB-KW"/>
</dbReference>
<dbReference type="GO" id="GO:0044550">
    <property type="term" value="P:secondary metabolite biosynthetic process"/>
    <property type="evidence" value="ECO:0007669"/>
    <property type="project" value="TreeGrafter"/>
</dbReference>
<dbReference type="Gene3D" id="3.40.366.10">
    <property type="entry name" value="Malonyl-Coenzyme A Acyl Carrier Protein, domain 2"/>
    <property type="match status" value="2"/>
</dbReference>
<dbReference type="Pfam" id="PF16073">
    <property type="entry name" value="SAT"/>
    <property type="match status" value="1"/>
</dbReference>
<dbReference type="InterPro" id="IPR020806">
    <property type="entry name" value="PKS_PP-bd"/>
</dbReference>
<dbReference type="GO" id="GO:0006633">
    <property type="term" value="P:fatty acid biosynthetic process"/>
    <property type="evidence" value="ECO:0007669"/>
    <property type="project" value="InterPro"/>
</dbReference>
<dbReference type="InterPro" id="IPR036736">
    <property type="entry name" value="ACP-like_sf"/>
</dbReference>
<dbReference type="Pfam" id="PF18558">
    <property type="entry name" value="HTH_51"/>
    <property type="match status" value="1"/>
</dbReference>
<dbReference type="Gene3D" id="1.10.1200.10">
    <property type="entry name" value="ACP-like"/>
    <property type="match status" value="1"/>
</dbReference>
<evidence type="ECO:0000256" key="4">
    <source>
        <dbReference type="ARBA" id="ARBA00022603"/>
    </source>
</evidence>
<dbReference type="SUPFAM" id="SSF55048">
    <property type="entry name" value="Probable ACP-binding domain of malonyl-CoA ACP transacylase"/>
    <property type="match status" value="1"/>
</dbReference>
<name>A0A1S7UMH6_ROSNE</name>
<dbReference type="OrthoDB" id="329835at2759"/>
<keyword evidence="6" id="KW-0511">Multifunctional enzyme</keyword>
<dbReference type="Gene3D" id="3.40.50.150">
    <property type="entry name" value="Vaccinia Virus protein VP39"/>
    <property type="match status" value="1"/>
</dbReference>
<dbReference type="CDD" id="cd00833">
    <property type="entry name" value="PKS"/>
    <property type="match status" value="1"/>
</dbReference>
<dbReference type="InterPro" id="IPR013217">
    <property type="entry name" value="Methyltransf_12"/>
</dbReference>
<comment type="caution">
    <text evidence="7">Lacks conserved residue(s) required for the propagation of feature annotation.</text>
</comment>
<dbReference type="PROSITE" id="PS52004">
    <property type="entry name" value="KS3_2"/>
    <property type="match status" value="1"/>
</dbReference>
<dbReference type="InterPro" id="IPR014030">
    <property type="entry name" value="Ketoacyl_synth_N"/>
</dbReference>
<dbReference type="InterPro" id="IPR049900">
    <property type="entry name" value="PKS_mFAS_DH"/>
</dbReference>
<evidence type="ECO:0000256" key="6">
    <source>
        <dbReference type="ARBA" id="ARBA00023268"/>
    </source>
</evidence>
<dbReference type="Gene3D" id="3.10.129.110">
    <property type="entry name" value="Polyketide synthase dehydratase"/>
    <property type="match status" value="1"/>
</dbReference>
<dbReference type="Pfam" id="PF00109">
    <property type="entry name" value="ketoacyl-synt"/>
    <property type="match status" value="1"/>
</dbReference>
<gene>
    <name evidence="11" type="ORF">SAMD00023353_1100620</name>
</gene>
<dbReference type="InterPro" id="IPR001227">
    <property type="entry name" value="Ac_transferase_dom_sf"/>
</dbReference>